<dbReference type="AlphaFoldDB" id="A0A6J3LZA8"/>
<evidence type="ECO:0000256" key="7">
    <source>
        <dbReference type="SAM" id="MobiDB-lite"/>
    </source>
</evidence>
<dbReference type="Proteomes" id="UP000504637">
    <property type="component" value="Unplaced"/>
</dbReference>
<dbReference type="GO" id="GO:0031390">
    <property type="term" value="C:Ctf18 RFC-like complex"/>
    <property type="evidence" value="ECO:0007669"/>
    <property type="project" value="InterPro"/>
</dbReference>
<keyword evidence="4" id="KW-0539">Nucleus</keyword>
<dbReference type="PANTHER" id="PTHR28605">
    <property type="entry name" value="CTF8, CHROMOSOME TRANSMISSION FIDELITY FACTOR 8 HOMOLOG (S. CEREVISIAE)"/>
    <property type="match status" value="1"/>
</dbReference>
<sequence length="172" mass="18460">MPSTLIHPPAQRAGPAKDLADVLPSTLQTPSGLALIELQGKILVDDADGLDEDLQSALTVGRLIFPAANDITDSHSLAEWDGRRVFLFVGKHQRLAGEVKKLAKPIAVMRRRGSIVTGPTSNDHEMGGTAQNPTSSQDLEIVEIITQKILFANRPEPIGVEQEQDETVPASA</sequence>
<reference evidence="9" key="2">
    <citation type="submission" date="2020-04" db="EMBL/GenBank/DDBJ databases">
        <authorList>
            <consortium name="NCBI Genome Project"/>
        </authorList>
    </citation>
    <scope>NUCLEOTIDE SEQUENCE</scope>
    <source>
        <strain evidence="9">CBS 342.82</strain>
    </source>
</reference>
<evidence type="ECO:0000256" key="6">
    <source>
        <dbReference type="ARBA" id="ARBA00038447"/>
    </source>
</evidence>
<dbReference type="GO" id="GO:0007064">
    <property type="term" value="P:mitotic sister chromatid cohesion"/>
    <property type="evidence" value="ECO:0007669"/>
    <property type="project" value="InterPro"/>
</dbReference>
<keyword evidence="8" id="KW-1185">Reference proteome</keyword>
<comment type="similarity">
    <text evidence="6">Belongs to the CTF8 family.</text>
</comment>
<organism evidence="9">
    <name type="scientific">Dissoconium aciculare CBS 342.82</name>
    <dbReference type="NCBI Taxonomy" id="1314786"/>
    <lineage>
        <taxon>Eukaryota</taxon>
        <taxon>Fungi</taxon>
        <taxon>Dikarya</taxon>
        <taxon>Ascomycota</taxon>
        <taxon>Pezizomycotina</taxon>
        <taxon>Dothideomycetes</taxon>
        <taxon>Dothideomycetidae</taxon>
        <taxon>Mycosphaerellales</taxon>
        <taxon>Dissoconiaceae</taxon>
        <taxon>Dissoconium</taxon>
    </lineage>
</organism>
<accession>A0A6J3LZA8</accession>
<dbReference type="GO" id="GO:0006260">
    <property type="term" value="P:DNA replication"/>
    <property type="evidence" value="ECO:0007669"/>
    <property type="project" value="UniProtKB-KW"/>
</dbReference>
<reference evidence="9" key="1">
    <citation type="submission" date="2020-01" db="EMBL/GenBank/DDBJ databases">
        <authorList>
            <consortium name="DOE Joint Genome Institute"/>
            <person name="Haridas S."/>
            <person name="Albert R."/>
            <person name="Binder M."/>
            <person name="Bloem J."/>
            <person name="Labutti K."/>
            <person name="Salamov A."/>
            <person name="Andreopoulos B."/>
            <person name="Baker S.E."/>
            <person name="Barry K."/>
            <person name="Bills G."/>
            <person name="Bluhm B.H."/>
            <person name="Cannon C."/>
            <person name="Castanera R."/>
            <person name="Culley D.E."/>
            <person name="Daum C."/>
            <person name="Ezra D."/>
            <person name="Gonzalez J.B."/>
            <person name="Henrissat B."/>
            <person name="Kuo A."/>
            <person name="Liang C."/>
            <person name="Lipzen A."/>
            <person name="Lutzoni F."/>
            <person name="Magnuson J."/>
            <person name="Mondo S."/>
            <person name="Nolan M."/>
            <person name="Ohm R."/>
            <person name="Pangilinan J."/>
            <person name="Park H.-J."/>
            <person name="Ramirez L."/>
            <person name="Alfaro M."/>
            <person name="Sun H."/>
            <person name="Tritt A."/>
            <person name="Yoshinaga Y."/>
            <person name="Zwiers L.-H."/>
            <person name="Turgeon B.G."/>
            <person name="Goodwin S.B."/>
            <person name="Spatafora J.W."/>
            <person name="Crous P.W."/>
            <person name="Grigoriev I.V."/>
        </authorList>
    </citation>
    <scope>NUCLEOTIDE SEQUENCE</scope>
    <source>
        <strain evidence="9">CBS 342.82</strain>
    </source>
</reference>
<evidence type="ECO:0000313" key="8">
    <source>
        <dbReference type="Proteomes" id="UP000504637"/>
    </source>
</evidence>
<evidence type="ECO:0000313" key="9">
    <source>
        <dbReference type="RefSeq" id="XP_033458127.1"/>
    </source>
</evidence>
<evidence type="ECO:0000256" key="1">
    <source>
        <dbReference type="ARBA" id="ARBA00004123"/>
    </source>
</evidence>
<evidence type="ECO:0000256" key="2">
    <source>
        <dbReference type="ARBA" id="ARBA00022705"/>
    </source>
</evidence>
<dbReference type="GeneID" id="54361095"/>
<comment type="subcellular location">
    <subcellularLocation>
        <location evidence="1">Nucleus</location>
    </subcellularLocation>
</comment>
<dbReference type="OrthoDB" id="121932at2759"/>
<evidence type="ECO:0000256" key="3">
    <source>
        <dbReference type="ARBA" id="ARBA00023125"/>
    </source>
</evidence>
<dbReference type="Pfam" id="PF09696">
    <property type="entry name" value="Ctf8"/>
    <property type="match status" value="1"/>
</dbReference>
<reference evidence="9" key="3">
    <citation type="submission" date="2025-08" db="UniProtKB">
        <authorList>
            <consortium name="RefSeq"/>
        </authorList>
    </citation>
    <scope>IDENTIFICATION</scope>
    <source>
        <strain evidence="9">CBS 342.82</strain>
    </source>
</reference>
<keyword evidence="3" id="KW-0238">DNA-binding</keyword>
<gene>
    <name evidence="9" type="ORF">K489DRAFT_372035</name>
</gene>
<proteinExistence type="inferred from homology"/>
<dbReference type="InterPro" id="IPR018607">
    <property type="entry name" value="Ctf8"/>
</dbReference>
<evidence type="ECO:0000256" key="4">
    <source>
        <dbReference type="ARBA" id="ARBA00023242"/>
    </source>
</evidence>
<evidence type="ECO:0000256" key="5">
    <source>
        <dbReference type="ARBA" id="ARBA00023306"/>
    </source>
</evidence>
<feature type="region of interest" description="Disordered" evidence="7">
    <location>
        <begin position="115"/>
        <end position="134"/>
    </location>
</feature>
<protein>
    <recommendedName>
        <fullName evidence="10">Sister chromatid cohesion protein Ctf8</fullName>
    </recommendedName>
</protein>
<keyword evidence="5" id="KW-0131">Cell cycle</keyword>
<name>A0A6J3LZA8_9PEZI</name>
<dbReference type="GO" id="GO:0003677">
    <property type="term" value="F:DNA binding"/>
    <property type="evidence" value="ECO:0007669"/>
    <property type="project" value="UniProtKB-KW"/>
</dbReference>
<keyword evidence="2" id="KW-0235">DNA replication</keyword>
<dbReference type="RefSeq" id="XP_033458127.1">
    <property type="nucleotide sequence ID" value="XM_033603295.1"/>
</dbReference>
<evidence type="ECO:0008006" key="10">
    <source>
        <dbReference type="Google" id="ProtNLM"/>
    </source>
</evidence>
<dbReference type="PANTHER" id="PTHR28605:SF1">
    <property type="entry name" value="CHROMOSOME TRANSMISSION FIDELITY FACTOR 8"/>
    <property type="match status" value="1"/>
</dbReference>